<keyword evidence="2" id="KW-1185">Reference proteome</keyword>
<organism evidence="1 2">
    <name type="scientific">Aspergillus aculeatinus CBS 121060</name>
    <dbReference type="NCBI Taxonomy" id="1448322"/>
    <lineage>
        <taxon>Eukaryota</taxon>
        <taxon>Fungi</taxon>
        <taxon>Dikarya</taxon>
        <taxon>Ascomycota</taxon>
        <taxon>Pezizomycotina</taxon>
        <taxon>Eurotiomycetes</taxon>
        <taxon>Eurotiomycetidae</taxon>
        <taxon>Eurotiales</taxon>
        <taxon>Aspergillaceae</taxon>
        <taxon>Aspergillus</taxon>
        <taxon>Aspergillus subgen. Circumdati</taxon>
    </lineage>
</organism>
<evidence type="ECO:0000313" key="1">
    <source>
        <dbReference type="EMBL" id="RAH64742.1"/>
    </source>
</evidence>
<accession>A0ACD1GU93</accession>
<gene>
    <name evidence="1" type="ORF">BO66DRAFT_231659</name>
</gene>
<name>A0ACD1GU93_9EURO</name>
<proteinExistence type="predicted"/>
<dbReference type="EMBL" id="KZ825006">
    <property type="protein sequence ID" value="RAH64742.1"/>
    <property type="molecule type" value="Genomic_DNA"/>
</dbReference>
<sequence>MVSLLASPCSHTWCALVKMRNWNSNQGGVSAVQVLKWRSMAHAEGMGDTAATVVLGRQHHVVDNQVLEELTVDTQGHVAVGFRDSEIDDNLDFDPCERCQGILGCLLLGLEPDVYLKLWREVREATLRSPLTEHGRCSTCDGPSRNVSACMQQPGCPSGGVLPARNHSGRDILPREGVWDRRDRISTRALGSHPHGQGAAQANGAVFPPLRSWDTPVYCKQHLNSGDYQSHRGTRETIGYQAGIAGDKHCQSLVRKAEGCHGTLAASRAVNRVGSSAPQRTGGA</sequence>
<evidence type="ECO:0000313" key="2">
    <source>
        <dbReference type="Proteomes" id="UP000249661"/>
    </source>
</evidence>
<dbReference type="Proteomes" id="UP000249661">
    <property type="component" value="Unassembled WGS sequence"/>
</dbReference>
<reference evidence="1" key="1">
    <citation type="submission" date="2018-02" db="EMBL/GenBank/DDBJ databases">
        <title>The genomes of Aspergillus section Nigri reveals drivers in fungal speciation.</title>
        <authorList>
            <consortium name="DOE Joint Genome Institute"/>
            <person name="Vesth T.C."/>
            <person name="Nybo J."/>
            <person name="Theobald S."/>
            <person name="Brandl J."/>
            <person name="Frisvad J.C."/>
            <person name="Nielsen K.F."/>
            <person name="Lyhne E.K."/>
            <person name="Kogle M.E."/>
            <person name="Kuo A."/>
            <person name="Riley R."/>
            <person name="Clum A."/>
            <person name="Nolan M."/>
            <person name="Lipzen A."/>
            <person name="Salamov A."/>
            <person name="Henrissat B."/>
            <person name="Wiebenga A."/>
            <person name="De vries R.P."/>
            <person name="Grigoriev I.V."/>
            <person name="Mortensen U.H."/>
            <person name="Andersen M.R."/>
            <person name="Baker S.E."/>
        </authorList>
    </citation>
    <scope>NUCLEOTIDE SEQUENCE</scope>
    <source>
        <strain evidence="1">CBS 121060</strain>
    </source>
</reference>
<protein>
    <submittedName>
        <fullName evidence="1">Uncharacterized protein</fullName>
    </submittedName>
</protein>